<gene>
    <name evidence="3" type="ORF">SAMN05443668_104483</name>
</gene>
<feature type="compositionally biased region" description="Low complexity" evidence="1">
    <location>
        <begin position="289"/>
        <end position="321"/>
    </location>
</feature>
<name>A0A1M7QCW0_9ACTN</name>
<dbReference type="Proteomes" id="UP000184440">
    <property type="component" value="Unassembled WGS sequence"/>
</dbReference>
<accession>A0A1M7QCW0</accession>
<feature type="domain" description="HNH nuclease" evidence="2">
    <location>
        <begin position="408"/>
        <end position="460"/>
    </location>
</feature>
<evidence type="ECO:0000313" key="3">
    <source>
        <dbReference type="EMBL" id="SHN28653.1"/>
    </source>
</evidence>
<dbReference type="InterPro" id="IPR003615">
    <property type="entry name" value="HNH_nuc"/>
</dbReference>
<dbReference type="CDD" id="cd00085">
    <property type="entry name" value="HNHc"/>
    <property type="match status" value="1"/>
</dbReference>
<dbReference type="InterPro" id="IPR003870">
    <property type="entry name" value="DUF222"/>
</dbReference>
<feature type="region of interest" description="Disordered" evidence="1">
    <location>
        <begin position="268"/>
        <end position="324"/>
    </location>
</feature>
<dbReference type="Gene3D" id="1.10.30.50">
    <property type="match status" value="1"/>
</dbReference>
<dbReference type="AlphaFoldDB" id="A0A1M7QCW0"/>
<feature type="compositionally biased region" description="Basic residues" evidence="1">
    <location>
        <begin position="185"/>
        <end position="194"/>
    </location>
</feature>
<keyword evidence="4" id="KW-1185">Reference proteome</keyword>
<dbReference type="Pfam" id="PF02720">
    <property type="entry name" value="DUF222"/>
    <property type="match status" value="2"/>
</dbReference>
<organism evidence="3 4">
    <name type="scientific">Cryptosporangium aurantiacum</name>
    <dbReference type="NCBI Taxonomy" id="134849"/>
    <lineage>
        <taxon>Bacteria</taxon>
        <taxon>Bacillati</taxon>
        <taxon>Actinomycetota</taxon>
        <taxon>Actinomycetes</taxon>
        <taxon>Cryptosporangiales</taxon>
        <taxon>Cryptosporangiaceae</taxon>
        <taxon>Cryptosporangium</taxon>
    </lineage>
</organism>
<dbReference type="RefSeq" id="WP_073258140.1">
    <property type="nucleotide sequence ID" value="NZ_FRCS01000004.1"/>
</dbReference>
<feature type="region of interest" description="Disordered" evidence="1">
    <location>
        <begin position="163"/>
        <end position="197"/>
    </location>
</feature>
<evidence type="ECO:0000259" key="2">
    <source>
        <dbReference type="SMART" id="SM00507"/>
    </source>
</evidence>
<evidence type="ECO:0000313" key="4">
    <source>
        <dbReference type="Proteomes" id="UP000184440"/>
    </source>
</evidence>
<dbReference type="OrthoDB" id="5197219at2"/>
<feature type="compositionally biased region" description="Basic and acidic residues" evidence="1">
    <location>
        <begin position="171"/>
        <end position="184"/>
    </location>
</feature>
<dbReference type="EMBL" id="FRCS01000004">
    <property type="protein sequence ID" value="SHN28653.1"/>
    <property type="molecule type" value="Genomic_DNA"/>
</dbReference>
<dbReference type="STRING" id="134849.SAMN05443668_104483"/>
<reference evidence="3 4" key="1">
    <citation type="submission" date="2016-11" db="EMBL/GenBank/DDBJ databases">
        <authorList>
            <person name="Jaros S."/>
            <person name="Januszkiewicz K."/>
            <person name="Wedrychowicz H."/>
        </authorList>
    </citation>
    <scope>NUCLEOTIDE SEQUENCE [LARGE SCALE GENOMIC DNA]</scope>
    <source>
        <strain evidence="3 4">DSM 46144</strain>
    </source>
</reference>
<sequence length="530" mass="55389">MSFSQVSALISGVPVGPELIAVLAGIGPVERRTTDEAGVPEALPDASDQVLVAQAWQKAQAWLDARLNDAVLQIAGSRIGPEDEDWGREEVAAGLRWSNLAASDRIEVARALASRCFLTRRALSEGRITYRHAVEIVHALEPLDDERAAEVEARLLDSAEKKTPAQLARQARREVAKADPDGAEKRHRKARKGRRVDFTPVADGMAELHAILPADDAARLRAVVDQFAGRTRVGGDTRTIDQRRADALVALAEIGALTASGLIPTAPATATPATAPTTAGPGTAPPTAAPATAAPATAAPATAAPATAAPATATPTTATGGETSDRAAELIARVLAGKHAVPPRVAVTAPLSTVLGVGNQPGDLTGYGPVPASIVRELAADGRWGKWITDPGGVVTDLGRTTYRPTARLAALVRATYPTCVFPGCSQPSYRCDLDHNVRRVDGGETSAANLVALCRRHHRAKDEAGWELVHHPATGACTWTSPAGHTYTVDPPDQGDESEALRVPADWSQLLPVPARGSATALADDPPPF</sequence>
<dbReference type="SMART" id="SM00507">
    <property type="entry name" value="HNHc"/>
    <property type="match status" value="1"/>
</dbReference>
<proteinExistence type="predicted"/>
<evidence type="ECO:0000256" key="1">
    <source>
        <dbReference type="SAM" id="MobiDB-lite"/>
    </source>
</evidence>
<protein>
    <recommendedName>
        <fullName evidence="2">HNH nuclease domain-containing protein</fullName>
    </recommendedName>
</protein>
<feature type="compositionally biased region" description="Low complexity" evidence="1">
    <location>
        <begin position="268"/>
        <end position="282"/>
    </location>
</feature>